<comment type="caution">
    <text evidence="6">The sequence shown here is derived from an EMBL/GenBank/DDBJ whole genome shotgun (WGS) entry which is preliminary data.</text>
</comment>
<dbReference type="RefSeq" id="WP_276305906.1">
    <property type="nucleotide sequence ID" value="NZ_CP119993.1"/>
</dbReference>
<evidence type="ECO:0000259" key="4">
    <source>
        <dbReference type="PROSITE" id="PS51077"/>
    </source>
</evidence>
<dbReference type="Gene3D" id="3.30.450.40">
    <property type="match status" value="1"/>
</dbReference>
<evidence type="ECO:0000313" key="7">
    <source>
        <dbReference type="Proteomes" id="UP001596547"/>
    </source>
</evidence>
<dbReference type="EMBL" id="JBHTBF010000003">
    <property type="protein sequence ID" value="MFC7318303.1"/>
    <property type="molecule type" value="Genomic_DNA"/>
</dbReference>
<dbReference type="PANTHER" id="PTHR30136">
    <property type="entry name" value="HELIX-TURN-HELIX TRANSCRIPTIONAL REGULATOR, ICLR FAMILY"/>
    <property type="match status" value="1"/>
</dbReference>
<keyword evidence="7" id="KW-1185">Reference proteome</keyword>
<dbReference type="GO" id="GO:0003677">
    <property type="term" value="F:DNA binding"/>
    <property type="evidence" value="ECO:0007669"/>
    <property type="project" value="UniProtKB-KW"/>
</dbReference>
<evidence type="ECO:0000256" key="1">
    <source>
        <dbReference type="ARBA" id="ARBA00023015"/>
    </source>
</evidence>
<dbReference type="Pfam" id="PF09339">
    <property type="entry name" value="HTH_IclR"/>
    <property type="match status" value="1"/>
</dbReference>
<dbReference type="InterPro" id="IPR005471">
    <property type="entry name" value="Tscrpt_reg_IclR_N"/>
</dbReference>
<dbReference type="SUPFAM" id="SSF46785">
    <property type="entry name" value="Winged helix' DNA-binding domain"/>
    <property type="match status" value="1"/>
</dbReference>
<reference evidence="6 7" key="1">
    <citation type="journal article" date="2019" name="Int. J. Syst. Evol. Microbiol.">
        <title>The Global Catalogue of Microorganisms (GCM) 10K type strain sequencing project: providing services to taxonomists for standard genome sequencing and annotation.</title>
        <authorList>
            <consortium name="The Broad Institute Genomics Platform"/>
            <consortium name="The Broad Institute Genome Sequencing Center for Infectious Disease"/>
            <person name="Wu L."/>
            <person name="Ma J."/>
        </authorList>
    </citation>
    <scope>NUCLEOTIDE SEQUENCE [LARGE SCALE GENOMIC DNA]</scope>
    <source>
        <strain evidence="6 7">PSR21</strain>
    </source>
</reference>
<keyword evidence="3" id="KW-0804">Transcription</keyword>
<dbReference type="PROSITE" id="PS51077">
    <property type="entry name" value="HTH_ICLR"/>
    <property type="match status" value="1"/>
</dbReference>
<evidence type="ECO:0000259" key="5">
    <source>
        <dbReference type="PROSITE" id="PS51078"/>
    </source>
</evidence>
<dbReference type="InterPro" id="IPR036388">
    <property type="entry name" value="WH-like_DNA-bd_sf"/>
</dbReference>
<feature type="domain" description="HTH iclR-type" evidence="4">
    <location>
        <begin position="10"/>
        <end position="69"/>
    </location>
</feature>
<proteinExistence type="predicted"/>
<evidence type="ECO:0000256" key="3">
    <source>
        <dbReference type="ARBA" id="ARBA00023163"/>
    </source>
</evidence>
<dbReference type="SMART" id="SM00346">
    <property type="entry name" value="HTH_ICLR"/>
    <property type="match status" value="1"/>
</dbReference>
<feature type="domain" description="IclR-ED" evidence="5">
    <location>
        <begin position="70"/>
        <end position="253"/>
    </location>
</feature>
<accession>A0ABD6ACP4</accession>
<dbReference type="PANTHER" id="PTHR30136:SF35">
    <property type="entry name" value="HTH-TYPE TRANSCRIPTIONAL REGULATOR RV1719"/>
    <property type="match status" value="1"/>
</dbReference>
<evidence type="ECO:0000256" key="2">
    <source>
        <dbReference type="ARBA" id="ARBA00023125"/>
    </source>
</evidence>
<dbReference type="GO" id="GO:0006355">
    <property type="term" value="P:regulation of DNA-templated transcription"/>
    <property type="evidence" value="ECO:0007669"/>
    <property type="project" value="UniProtKB-ARBA"/>
</dbReference>
<name>A0ABD6ACP4_9EURY</name>
<keyword evidence="2" id="KW-0238">DNA-binding</keyword>
<gene>
    <name evidence="6" type="ORF">ACFQPE_16095</name>
</gene>
<protein>
    <submittedName>
        <fullName evidence="6">IclR family transcriptional regulator</fullName>
    </submittedName>
</protein>
<dbReference type="Proteomes" id="UP001596547">
    <property type="component" value="Unassembled WGS sequence"/>
</dbReference>
<dbReference type="InterPro" id="IPR036390">
    <property type="entry name" value="WH_DNA-bd_sf"/>
</dbReference>
<dbReference type="InterPro" id="IPR014757">
    <property type="entry name" value="Tscrpt_reg_IclR_C"/>
</dbReference>
<evidence type="ECO:0000313" key="6">
    <source>
        <dbReference type="EMBL" id="MFC7318303.1"/>
    </source>
</evidence>
<dbReference type="PROSITE" id="PS51078">
    <property type="entry name" value="ICLR_ED"/>
    <property type="match status" value="1"/>
</dbReference>
<dbReference type="AlphaFoldDB" id="A0ABD6ACP4"/>
<sequence length="258" mass="28597">MVTEEPGERVATVHTAFEIVSYVQESRGARLTDVAAHLDIAKSTAHRHIRYLESQGYLVETDGEYHVGLRFLDHGIHARERIEWIELAETRTATLADETGELCNFMVEQNGWCYILCREKGPSAVETGSRIGKPLYLHTTAGGKAILSCLPERRVRRIVRQRGLPKHTETTVEDTDQLLADLATVRERGYAVNDEEHIPGLMALGAPVIGAGDVVLGALCISGPSNRLGDRRTADLAQQLLGAVNELELNIKYTRPHR</sequence>
<keyword evidence="1" id="KW-0805">Transcription regulation</keyword>
<dbReference type="GeneID" id="79317523"/>
<dbReference type="SUPFAM" id="SSF55781">
    <property type="entry name" value="GAF domain-like"/>
    <property type="match status" value="1"/>
</dbReference>
<dbReference type="Gene3D" id="1.10.10.10">
    <property type="entry name" value="Winged helix-like DNA-binding domain superfamily/Winged helix DNA-binding domain"/>
    <property type="match status" value="1"/>
</dbReference>
<organism evidence="6 7">
    <name type="scientific">Halomarina halobia</name>
    <dbReference type="NCBI Taxonomy" id="3033386"/>
    <lineage>
        <taxon>Archaea</taxon>
        <taxon>Methanobacteriati</taxon>
        <taxon>Methanobacteriota</taxon>
        <taxon>Stenosarchaea group</taxon>
        <taxon>Halobacteria</taxon>
        <taxon>Halobacteriales</taxon>
        <taxon>Natronomonadaceae</taxon>
        <taxon>Halomarina</taxon>
    </lineage>
</organism>
<dbReference type="InterPro" id="IPR029016">
    <property type="entry name" value="GAF-like_dom_sf"/>
</dbReference>
<dbReference type="Pfam" id="PF01614">
    <property type="entry name" value="IclR_C"/>
    <property type="match status" value="1"/>
</dbReference>
<dbReference type="InterPro" id="IPR050707">
    <property type="entry name" value="HTH_MetabolicPath_Reg"/>
</dbReference>